<dbReference type="Proteomes" id="UP000093000">
    <property type="component" value="Unassembled WGS sequence"/>
</dbReference>
<feature type="chain" id="PRO_5008889311" description="Reverse transcriptase zinc-binding domain-containing protein" evidence="1">
    <location>
        <begin position="24"/>
        <end position="153"/>
    </location>
</feature>
<feature type="signal peptide" evidence="1">
    <location>
        <begin position="1"/>
        <end position="23"/>
    </location>
</feature>
<protein>
    <recommendedName>
        <fullName evidence="2">Reverse transcriptase zinc-binding domain-containing protein</fullName>
    </recommendedName>
</protein>
<comment type="caution">
    <text evidence="3">The sequence shown here is derived from an EMBL/GenBank/DDBJ whole genome shotgun (WGS) entry which is preliminary data.</text>
</comment>
<evidence type="ECO:0000256" key="1">
    <source>
        <dbReference type="SAM" id="SignalP"/>
    </source>
</evidence>
<proteinExistence type="predicted"/>
<reference evidence="3 4" key="1">
    <citation type="submission" date="2016-03" db="EMBL/GenBank/DDBJ databases">
        <title>Choanephora cucurbitarum.</title>
        <authorList>
            <person name="Min B."/>
            <person name="Park H."/>
            <person name="Park J.-H."/>
            <person name="Shin H.-D."/>
            <person name="Choi I.-G."/>
        </authorList>
    </citation>
    <scope>NUCLEOTIDE SEQUENCE [LARGE SCALE GENOMIC DNA]</scope>
    <source>
        <strain evidence="3 4">KUS-F28377</strain>
    </source>
</reference>
<dbReference type="OrthoDB" id="2272768at2759"/>
<evidence type="ECO:0000313" key="3">
    <source>
        <dbReference type="EMBL" id="OBZ80393.1"/>
    </source>
</evidence>
<keyword evidence="4" id="KW-1185">Reference proteome</keyword>
<organism evidence="3 4">
    <name type="scientific">Choanephora cucurbitarum</name>
    <dbReference type="NCBI Taxonomy" id="101091"/>
    <lineage>
        <taxon>Eukaryota</taxon>
        <taxon>Fungi</taxon>
        <taxon>Fungi incertae sedis</taxon>
        <taxon>Mucoromycota</taxon>
        <taxon>Mucoromycotina</taxon>
        <taxon>Mucoromycetes</taxon>
        <taxon>Mucorales</taxon>
        <taxon>Mucorineae</taxon>
        <taxon>Choanephoraceae</taxon>
        <taxon>Choanephoroideae</taxon>
        <taxon>Choanephora</taxon>
    </lineage>
</organism>
<gene>
    <name evidence="3" type="ORF">A0J61_11558</name>
</gene>
<accession>A0A1C7MU80</accession>
<dbReference type="Pfam" id="PF13966">
    <property type="entry name" value="zf-RVT"/>
    <property type="match status" value="1"/>
</dbReference>
<keyword evidence="1" id="KW-0732">Signal</keyword>
<evidence type="ECO:0000259" key="2">
    <source>
        <dbReference type="Pfam" id="PF13966"/>
    </source>
</evidence>
<dbReference type="InParanoid" id="A0A1C7MU80"/>
<name>A0A1C7MU80_9FUNG</name>
<dbReference type="EMBL" id="LUGH01002190">
    <property type="protein sequence ID" value="OBZ80393.1"/>
    <property type="molecule type" value="Genomic_DNA"/>
</dbReference>
<feature type="domain" description="Reverse transcriptase zinc-binding" evidence="2">
    <location>
        <begin position="64"/>
        <end position="130"/>
    </location>
</feature>
<dbReference type="InterPro" id="IPR026960">
    <property type="entry name" value="RVT-Znf"/>
</dbReference>
<evidence type="ECO:0000313" key="4">
    <source>
        <dbReference type="Proteomes" id="UP000093000"/>
    </source>
</evidence>
<sequence length="153" mass="18238">MHLHLRLLAAILEPIADVTPVDAQPFRTLCYQLEFWYDLSNRSFRASLEDVLLQRLVPADPPLHWRLFWSLPLRPECPSMWYRIIYDKFHCHESTAHFMPEISPSCSFCNASVENRRHLLVECPVKWELWSLILRTQFPYMDFQPSHIVSALW</sequence>
<feature type="non-terminal residue" evidence="3">
    <location>
        <position position="153"/>
    </location>
</feature>
<dbReference type="AlphaFoldDB" id="A0A1C7MU80"/>